<evidence type="ECO:0000313" key="3">
    <source>
        <dbReference type="EMBL" id="EKM55324.1"/>
    </source>
</evidence>
<feature type="chain" id="PRO_5003885415" description="Secreted protein" evidence="2">
    <location>
        <begin position="28"/>
        <end position="97"/>
    </location>
</feature>
<name>K5W8P6_PHACS</name>
<gene>
    <name evidence="3" type="ORF">PHACADRAFT_255864</name>
</gene>
<protein>
    <recommendedName>
        <fullName evidence="5">Secreted protein</fullName>
    </recommendedName>
</protein>
<sequence>MARSVSKAWTSMLTFVFSSIVVEFAKESRPKRDTYETDRPPRTRRPPGHRLVVSGISRDTSWQVCVFPRCSLRYPASEDQSDDSIARANTNFSLHRT</sequence>
<dbReference type="OrthoDB" id="1099063at2759"/>
<keyword evidence="4" id="KW-1185">Reference proteome</keyword>
<dbReference type="AlphaFoldDB" id="K5W8P6"/>
<evidence type="ECO:0000256" key="2">
    <source>
        <dbReference type="SAM" id="SignalP"/>
    </source>
</evidence>
<feature type="signal peptide" evidence="2">
    <location>
        <begin position="1"/>
        <end position="27"/>
    </location>
</feature>
<dbReference type="KEGG" id="pco:PHACADRAFT_255864"/>
<reference evidence="3 4" key="1">
    <citation type="journal article" date="2012" name="BMC Genomics">
        <title>Comparative genomics of the white-rot fungi, Phanerochaete carnosa and P. chrysosporium, to elucidate the genetic basis of the distinct wood types they colonize.</title>
        <authorList>
            <person name="Suzuki H."/>
            <person name="MacDonald J."/>
            <person name="Syed K."/>
            <person name="Salamov A."/>
            <person name="Hori C."/>
            <person name="Aerts A."/>
            <person name="Henrissat B."/>
            <person name="Wiebenga A."/>
            <person name="vanKuyk P.A."/>
            <person name="Barry K."/>
            <person name="Lindquist E."/>
            <person name="LaButti K."/>
            <person name="Lapidus A."/>
            <person name="Lucas S."/>
            <person name="Coutinho P."/>
            <person name="Gong Y."/>
            <person name="Samejima M."/>
            <person name="Mahadevan R."/>
            <person name="Abou-Zaid M."/>
            <person name="de Vries R.P."/>
            <person name="Igarashi K."/>
            <person name="Yadav J.S."/>
            <person name="Grigoriev I.V."/>
            <person name="Master E.R."/>
        </authorList>
    </citation>
    <scope>NUCLEOTIDE SEQUENCE [LARGE SCALE GENOMIC DNA]</scope>
    <source>
        <strain evidence="3 4">HHB-10118-sp</strain>
    </source>
</reference>
<feature type="region of interest" description="Disordered" evidence="1">
    <location>
        <begin position="27"/>
        <end position="51"/>
    </location>
</feature>
<evidence type="ECO:0000256" key="1">
    <source>
        <dbReference type="SAM" id="MobiDB-lite"/>
    </source>
</evidence>
<organism evidence="3 4">
    <name type="scientific">Phanerochaete carnosa (strain HHB-10118-sp)</name>
    <name type="common">White-rot fungus</name>
    <name type="synonym">Peniophora carnosa</name>
    <dbReference type="NCBI Taxonomy" id="650164"/>
    <lineage>
        <taxon>Eukaryota</taxon>
        <taxon>Fungi</taxon>
        <taxon>Dikarya</taxon>
        <taxon>Basidiomycota</taxon>
        <taxon>Agaricomycotina</taxon>
        <taxon>Agaricomycetes</taxon>
        <taxon>Polyporales</taxon>
        <taxon>Phanerochaetaceae</taxon>
        <taxon>Phanerochaete</taxon>
    </lineage>
</organism>
<keyword evidence="2" id="KW-0732">Signal</keyword>
<dbReference type="Proteomes" id="UP000008370">
    <property type="component" value="Unassembled WGS sequence"/>
</dbReference>
<proteinExistence type="predicted"/>
<accession>K5W8P6</accession>
<feature type="compositionally biased region" description="Basic and acidic residues" evidence="1">
    <location>
        <begin position="27"/>
        <end position="41"/>
    </location>
</feature>
<feature type="compositionally biased region" description="Polar residues" evidence="1">
    <location>
        <begin position="87"/>
        <end position="97"/>
    </location>
</feature>
<evidence type="ECO:0000313" key="4">
    <source>
        <dbReference type="Proteomes" id="UP000008370"/>
    </source>
</evidence>
<feature type="region of interest" description="Disordered" evidence="1">
    <location>
        <begin position="76"/>
        <end position="97"/>
    </location>
</feature>
<dbReference type="EMBL" id="JH930472">
    <property type="protein sequence ID" value="EKM55324.1"/>
    <property type="molecule type" value="Genomic_DNA"/>
</dbReference>
<dbReference type="HOGENOM" id="CLU_2347420_0_0_1"/>
<dbReference type="RefSeq" id="XP_007395652.1">
    <property type="nucleotide sequence ID" value="XM_007395590.1"/>
</dbReference>
<dbReference type="GeneID" id="18916411"/>
<dbReference type="InParanoid" id="K5W8P6"/>
<evidence type="ECO:0008006" key="5">
    <source>
        <dbReference type="Google" id="ProtNLM"/>
    </source>
</evidence>
<dbReference type="STRING" id="650164.K5W8P6"/>